<evidence type="ECO:0000256" key="1">
    <source>
        <dbReference type="SAM" id="MobiDB-lite"/>
    </source>
</evidence>
<feature type="compositionally biased region" description="Low complexity" evidence="1">
    <location>
        <begin position="257"/>
        <end position="275"/>
    </location>
</feature>
<organism evidence="2 3">
    <name type="scientific">Elysia crispata</name>
    <name type="common">lettuce slug</name>
    <dbReference type="NCBI Taxonomy" id="231223"/>
    <lineage>
        <taxon>Eukaryota</taxon>
        <taxon>Metazoa</taxon>
        <taxon>Spiralia</taxon>
        <taxon>Lophotrochozoa</taxon>
        <taxon>Mollusca</taxon>
        <taxon>Gastropoda</taxon>
        <taxon>Heterobranchia</taxon>
        <taxon>Euthyneura</taxon>
        <taxon>Panpulmonata</taxon>
        <taxon>Sacoglossa</taxon>
        <taxon>Placobranchoidea</taxon>
        <taxon>Plakobranchidae</taxon>
        <taxon>Elysia</taxon>
    </lineage>
</organism>
<gene>
    <name evidence="2" type="ORF">RRG08_063422</name>
</gene>
<proteinExistence type="predicted"/>
<feature type="region of interest" description="Disordered" evidence="1">
    <location>
        <begin position="116"/>
        <end position="143"/>
    </location>
</feature>
<keyword evidence="3" id="KW-1185">Reference proteome</keyword>
<feature type="region of interest" description="Disordered" evidence="1">
    <location>
        <begin position="257"/>
        <end position="334"/>
    </location>
</feature>
<dbReference type="Proteomes" id="UP001283361">
    <property type="component" value="Unassembled WGS sequence"/>
</dbReference>
<comment type="caution">
    <text evidence="2">The sequence shown here is derived from an EMBL/GenBank/DDBJ whole genome shotgun (WGS) entry which is preliminary data.</text>
</comment>
<sequence length="442" mass="46930">MESKPSHAVSNHQPDSAAGGDTRLDPRLTLPRPRVHILARSSRSSSAGVTVVSRSNPPEPRPASRSVRVSTASRNLLKDFKHVTSSVASSSERTCANKITRSDLVSVGVINVNSSHRRTSGYSSQPGPPTTTKANSSFSTPPRCRKSRLEVLLSDDEIDEENVHLRCDPNLNTVSFTGRSNTTLSRAEGSDTPNSHDIPAGRLDKLHHRERVLSGCASDDEYDMSGTPACPDSGFGLELSDSSGSLMDVDMMSLFSGVSSSNSSSSSRGSLSPSPWEEAIDFSSSPLMADTPDGVVGEDAADFPDDFPARTSKNWDIPGSSSSKRRHVDLGSDFEPNVGLRRGSAASRRTGQAVSGAGSGSVAVSAVSAGMDVRDQTGSLETVWTTSITEASPDSGIDSPLGKQIEVVRALWSCMVVLKIAFRLNNFSIGDFNPTLQSLSEM</sequence>
<feature type="compositionally biased region" description="Polar residues" evidence="1">
    <location>
        <begin position="311"/>
        <end position="322"/>
    </location>
</feature>
<reference evidence="2" key="1">
    <citation type="journal article" date="2023" name="G3 (Bethesda)">
        <title>A reference genome for the long-term kleptoplast-retaining sea slug Elysia crispata morphotype clarki.</title>
        <authorList>
            <person name="Eastman K.E."/>
            <person name="Pendleton A.L."/>
            <person name="Shaikh M.A."/>
            <person name="Suttiyut T."/>
            <person name="Ogas R."/>
            <person name="Tomko P."/>
            <person name="Gavelis G."/>
            <person name="Widhalm J.R."/>
            <person name="Wisecaver J.H."/>
        </authorList>
    </citation>
    <scope>NUCLEOTIDE SEQUENCE</scope>
    <source>
        <strain evidence="2">ECLA1</strain>
    </source>
</reference>
<feature type="region of interest" description="Disordered" evidence="1">
    <location>
        <begin position="178"/>
        <end position="201"/>
    </location>
</feature>
<feature type="compositionally biased region" description="Polar residues" evidence="1">
    <location>
        <begin position="41"/>
        <end position="56"/>
    </location>
</feature>
<dbReference type="EMBL" id="JAWDGP010002355">
    <property type="protein sequence ID" value="KAK3783760.1"/>
    <property type="molecule type" value="Genomic_DNA"/>
</dbReference>
<accession>A0AAE1AA31</accession>
<evidence type="ECO:0000313" key="3">
    <source>
        <dbReference type="Proteomes" id="UP001283361"/>
    </source>
</evidence>
<evidence type="ECO:0000313" key="2">
    <source>
        <dbReference type="EMBL" id="KAK3783760.1"/>
    </source>
</evidence>
<name>A0AAE1AA31_9GAST</name>
<protein>
    <submittedName>
        <fullName evidence="2">Uncharacterized protein</fullName>
    </submittedName>
</protein>
<feature type="region of interest" description="Disordered" evidence="1">
    <location>
        <begin position="1"/>
        <end position="70"/>
    </location>
</feature>
<feature type="compositionally biased region" description="Polar residues" evidence="1">
    <location>
        <begin position="120"/>
        <end position="140"/>
    </location>
</feature>
<feature type="compositionally biased region" description="Polar residues" evidence="1">
    <location>
        <begin position="178"/>
        <end position="195"/>
    </location>
</feature>
<dbReference type="AlphaFoldDB" id="A0AAE1AA31"/>